<organism evidence="1 2">
    <name type="scientific">Pontibacillus yanchengensis</name>
    <dbReference type="NCBI Taxonomy" id="462910"/>
    <lineage>
        <taxon>Bacteria</taxon>
        <taxon>Bacillati</taxon>
        <taxon>Bacillota</taxon>
        <taxon>Bacilli</taxon>
        <taxon>Bacillales</taxon>
        <taxon>Bacillaceae</taxon>
        <taxon>Pontibacillus</taxon>
    </lineage>
</organism>
<accession>A0A6I5A6K0</accession>
<evidence type="ECO:0008006" key="3">
    <source>
        <dbReference type="Google" id="ProtNLM"/>
    </source>
</evidence>
<comment type="caution">
    <text evidence="1">The sequence shown here is derived from an EMBL/GenBank/DDBJ whole genome shotgun (WGS) entry which is preliminary data.</text>
</comment>
<reference evidence="1 2" key="1">
    <citation type="submission" date="2019-11" db="EMBL/GenBank/DDBJ databases">
        <title>Genome sequences of 17 halophilic strains isolated from different environments.</title>
        <authorList>
            <person name="Furrow R.E."/>
        </authorList>
    </citation>
    <scope>NUCLEOTIDE SEQUENCE [LARGE SCALE GENOMIC DNA]</scope>
    <source>
        <strain evidence="1 2">22514_16_FS</strain>
    </source>
</reference>
<sequence>MRFFGVSEENGFGESVDTIDMYVDAPSVSFNLSGSTDIKVPTAMGRTEKQAKKGKRNSSGSFDVPVDVDFFEFIIALALNGTNEDVDGNKTFFATDKKELKSFRAMVGKEEYQEIYRGHVASEISLNVSEELVNMSVSTVGGDVKRFEGSDMKTEEEIYSNYVESLPFAFHEMTLKVDGKEIDNKDLKMSLNNNANIDNAHRNGSKLPRKIKGNKLEVGLDMKIFNDDALELLNKFDSEEIVYFPVEMTFELDGDKITITLPKCTVDGDTNDYSNFDEMFPAIKIATYSTDVSVNGEDVFTNIYTEVEKASNVSEI</sequence>
<dbReference type="RefSeq" id="WP_160910319.1">
    <property type="nucleotide sequence ID" value="NZ_WMEQ01000026.1"/>
</dbReference>
<dbReference type="EMBL" id="WMEQ01000026">
    <property type="protein sequence ID" value="MYL36020.1"/>
    <property type="molecule type" value="Genomic_DNA"/>
</dbReference>
<dbReference type="AlphaFoldDB" id="A0A6I5A6K0"/>
<dbReference type="InterPro" id="IPR044000">
    <property type="entry name" value="Phage_tube_2"/>
</dbReference>
<dbReference type="Pfam" id="PF18906">
    <property type="entry name" value="Phage_tube_2"/>
    <property type="match status" value="1"/>
</dbReference>
<gene>
    <name evidence="1" type="ORF">GLW05_20835</name>
</gene>
<evidence type="ECO:0000313" key="1">
    <source>
        <dbReference type="EMBL" id="MYL36020.1"/>
    </source>
</evidence>
<proteinExistence type="predicted"/>
<dbReference type="Proteomes" id="UP000468638">
    <property type="component" value="Unassembled WGS sequence"/>
</dbReference>
<protein>
    <recommendedName>
        <fullName evidence="3">Phage tail protein</fullName>
    </recommendedName>
</protein>
<evidence type="ECO:0000313" key="2">
    <source>
        <dbReference type="Proteomes" id="UP000468638"/>
    </source>
</evidence>
<name>A0A6I5A6K0_9BACI</name>